<reference evidence="2" key="1">
    <citation type="journal article" date="2019" name="Int. J. Syst. Evol. Microbiol.">
        <title>The Global Catalogue of Microorganisms (GCM) 10K type strain sequencing project: providing services to taxonomists for standard genome sequencing and annotation.</title>
        <authorList>
            <consortium name="The Broad Institute Genomics Platform"/>
            <consortium name="The Broad Institute Genome Sequencing Center for Infectious Disease"/>
            <person name="Wu L."/>
            <person name="Ma J."/>
        </authorList>
    </citation>
    <scope>NUCLEOTIDE SEQUENCE [LARGE SCALE GENOMIC DNA]</scope>
    <source>
        <strain evidence="2">CGMCC 1.6375</strain>
    </source>
</reference>
<dbReference type="RefSeq" id="WP_084600052.1">
    <property type="nucleotide sequence ID" value="NZ_BMLI01000002.1"/>
</dbReference>
<evidence type="ECO:0008006" key="3">
    <source>
        <dbReference type="Google" id="ProtNLM"/>
    </source>
</evidence>
<dbReference type="SUPFAM" id="SSF48613">
    <property type="entry name" value="Heme oxygenase-like"/>
    <property type="match status" value="1"/>
</dbReference>
<sequence>MEQMLIEEGTRFLELKDKRDAQWARIAESAEWFKYTLGGDYDRRFYAIYLIETYHYVKHNPKHQALVATRMDEMPVHYMKFCYEHAEEETGHELMAFHDLLNLGVSIEAKDLPAPLASTQILISYLYNISETGNPLRRLGYSFWAEDSYQYIQSVLGMLTKTLSLTNKHTSFLVSHSTIDQKHSQEIEEMLNKFCQTDEDWESIGEVLEITLRLQSDMMNQVVDEYDKLINGAPSRYSFLNTYLA</sequence>
<organism evidence="1 2">
    <name type="scientific">Dyadobacter beijingensis</name>
    <dbReference type="NCBI Taxonomy" id="365489"/>
    <lineage>
        <taxon>Bacteria</taxon>
        <taxon>Pseudomonadati</taxon>
        <taxon>Bacteroidota</taxon>
        <taxon>Cytophagia</taxon>
        <taxon>Cytophagales</taxon>
        <taxon>Spirosomataceae</taxon>
        <taxon>Dyadobacter</taxon>
    </lineage>
</organism>
<dbReference type="Pfam" id="PF14518">
    <property type="entry name" value="Haem_oxygenas_2"/>
    <property type="match status" value="1"/>
</dbReference>
<gene>
    <name evidence="1" type="ORF">GCM10010967_47470</name>
</gene>
<comment type="caution">
    <text evidence="1">The sequence shown here is derived from an EMBL/GenBank/DDBJ whole genome shotgun (WGS) entry which is preliminary data.</text>
</comment>
<protein>
    <recommendedName>
        <fullName evidence="3">Iron-containing redox enzyme</fullName>
    </recommendedName>
</protein>
<dbReference type="Gene3D" id="1.20.910.10">
    <property type="entry name" value="Heme oxygenase-like"/>
    <property type="match status" value="1"/>
</dbReference>
<dbReference type="EMBL" id="BMLI01000002">
    <property type="protein sequence ID" value="GGN06696.1"/>
    <property type="molecule type" value="Genomic_DNA"/>
</dbReference>
<keyword evidence="2" id="KW-1185">Reference proteome</keyword>
<dbReference type="Proteomes" id="UP000632339">
    <property type="component" value="Unassembled WGS sequence"/>
</dbReference>
<evidence type="ECO:0000313" key="2">
    <source>
        <dbReference type="Proteomes" id="UP000632339"/>
    </source>
</evidence>
<evidence type="ECO:0000313" key="1">
    <source>
        <dbReference type="EMBL" id="GGN06696.1"/>
    </source>
</evidence>
<name>A0ABQ2IF75_9BACT</name>
<accession>A0ABQ2IF75</accession>
<proteinExistence type="predicted"/>
<dbReference type="InterPro" id="IPR016084">
    <property type="entry name" value="Haem_Oase-like_multi-hlx"/>
</dbReference>